<dbReference type="EMBL" id="VWXX01000014">
    <property type="protein sequence ID" value="KAA6184944.1"/>
    <property type="molecule type" value="Genomic_DNA"/>
</dbReference>
<evidence type="ECO:0000313" key="3">
    <source>
        <dbReference type="Proteomes" id="UP000322981"/>
    </source>
</evidence>
<accession>A0A5M8FKD1</accession>
<protein>
    <submittedName>
        <fullName evidence="2">Uncharacterized protein</fullName>
    </submittedName>
</protein>
<dbReference type="Proteomes" id="UP000322981">
    <property type="component" value="Unassembled WGS sequence"/>
</dbReference>
<reference evidence="2 3" key="1">
    <citation type="submission" date="2019-09" db="EMBL/GenBank/DDBJ databases">
        <title>Whole-genome sequence of the purple sulfur bacterium Thiohalocapsa marina DSM 19078.</title>
        <authorList>
            <person name="Kyndt J.A."/>
            <person name="Meyer T.E."/>
        </authorList>
    </citation>
    <scope>NUCLEOTIDE SEQUENCE [LARGE SCALE GENOMIC DNA]</scope>
    <source>
        <strain evidence="2 3">DSM 19078</strain>
    </source>
</reference>
<evidence type="ECO:0000256" key="1">
    <source>
        <dbReference type="SAM" id="SignalP"/>
    </source>
</evidence>
<keyword evidence="1" id="KW-0732">Signal</keyword>
<proteinExistence type="predicted"/>
<name>A0A5M8FKD1_9GAMM</name>
<gene>
    <name evidence="2" type="ORF">F2Q65_10415</name>
</gene>
<feature type="chain" id="PRO_5024346593" evidence="1">
    <location>
        <begin position="39"/>
        <end position="179"/>
    </location>
</feature>
<comment type="caution">
    <text evidence="2">The sequence shown here is derived from an EMBL/GenBank/DDBJ whole genome shotgun (WGS) entry which is preliminary data.</text>
</comment>
<sequence>MNKPYRTQPNSNRSSKPSAWMSLALGLSISLMSSASFAAPFGYAIDGDSLAPSVYEIDFADNSISEIGTAVTTDLPHQVDEVEASSFGPGGVTLFAVTDDNSYKPGHDIDDDVDGTILTDALYTINTTTGAATWIADLSRAIDDPGLAFCSSDQTMYLSSTVTGGGGALCARPEYGRTE</sequence>
<organism evidence="2 3">
    <name type="scientific">Thiohalocapsa marina</name>
    <dbReference type="NCBI Taxonomy" id="424902"/>
    <lineage>
        <taxon>Bacteria</taxon>
        <taxon>Pseudomonadati</taxon>
        <taxon>Pseudomonadota</taxon>
        <taxon>Gammaproteobacteria</taxon>
        <taxon>Chromatiales</taxon>
        <taxon>Chromatiaceae</taxon>
        <taxon>Thiohalocapsa</taxon>
    </lineage>
</organism>
<dbReference type="RefSeq" id="WP_150093092.1">
    <property type="nucleotide sequence ID" value="NZ_VWXX01000014.1"/>
</dbReference>
<dbReference type="AlphaFoldDB" id="A0A5M8FKD1"/>
<evidence type="ECO:0000313" key="2">
    <source>
        <dbReference type="EMBL" id="KAA6184944.1"/>
    </source>
</evidence>
<keyword evidence="3" id="KW-1185">Reference proteome</keyword>
<feature type="signal peptide" evidence="1">
    <location>
        <begin position="1"/>
        <end position="38"/>
    </location>
</feature>